<reference evidence="2 3" key="1">
    <citation type="submission" date="2022-03" db="EMBL/GenBank/DDBJ databases">
        <authorList>
            <person name="Macdonald S."/>
            <person name="Ahmed S."/>
            <person name="Newling K."/>
        </authorList>
    </citation>
    <scope>NUCLEOTIDE SEQUENCE [LARGE SCALE GENOMIC DNA]</scope>
</reference>
<proteinExistence type="predicted"/>
<name>A0ABC8JPQ6_ERUVS</name>
<evidence type="ECO:0000313" key="3">
    <source>
        <dbReference type="Proteomes" id="UP001642260"/>
    </source>
</evidence>
<keyword evidence="3" id="KW-1185">Reference proteome</keyword>
<feature type="chain" id="PRO_5044879830" evidence="1">
    <location>
        <begin position="24"/>
        <end position="121"/>
    </location>
</feature>
<sequence>MPQLPYVLLLVLLLLQLLLPLMHFPLLLLQVPCVVPTSLTVSKKDLPNICQLNAAAKEIFVFNKDLGTIDRRVSCLHTGIKYDKLFIRLGLERGRDVYFLWFTNINKSRSLLFEEIHLSRM</sequence>
<evidence type="ECO:0000256" key="1">
    <source>
        <dbReference type="SAM" id="SignalP"/>
    </source>
</evidence>
<evidence type="ECO:0000313" key="2">
    <source>
        <dbReference type="EMBL" id="CAH8336714.1"/>
    </source>
</evidence>
<comment type="caution">
    <text evidence="2">The sequence shown here is derived from an EMBL/GenBank/DDBJ whole genome shotgun (WGS) entry which is preliminary data.</text>
</comment>
<feature type="signal peptide" evidence="1">
    <location>
        <begin position="1"/>
        <end position="23"/>
    </location>
</feature>
<organism evidence="2 3">
    <name type="scientific">Eruca vesicaria subsp. sativa</name>
    <name type="common">Garden rocket</name>
    <name type="synonym">Eruca sativa</name>
    <dbReference type="NCBI Taxonomy" id="29727"/>
    <lineage>
        <taxon>Eukaryota</taxon>
        <taxon>Viridiplantae</taxon>
        <taxon>Streptophyta</taxon>
        <taxon>Embryophyta</taxon>
        <taxon>Tracheophyta</taxon>
        <taxon>Spermatophyta</taxon>
        <taxon>Magnoliopsida</taxon>
        <taxon>eudicotyledons</taxon>
        <taxon>Gunneridae</taxon>
        <taxon>Pentapetalae</taxon>
        <taxon>rosids</taxon>
        <taxon>malvids</taxon>
        <taxon>Brassicales</taxon>
        <taxon>Brassicaceae</taxon>
        <taxon>Brassiceae</taxon>
        <taxon>Eruca</taxon>
    </lineage>
</organism>
<dbReference type="EMBL" id="CAKOAT010130709">
    <property type="protein sequence ID" value="CAH8336714.1"/>
    <property type="molecule type" value="Genomic_DNA"/>
</dbReference>
<protein>
    <submittedName>
        <fullName evidence="2">Uncharacterized protein</fullName>
    </submittedName>
</protein>
<gene>
    <name evidence="2" type="ORF">ERUC_LOCUS13865</name>
</gene>
<dbReference type="AlphaFoldDB" id="A0ABC8JPQ6"/>
<accession>A0ABC8JPQ6</accession>
<dbReference type="Proteomes" id="UP001642260">
    <property type="component" value="Unassembled WGS sequence"/>
</dbReference>
<keyword evidence="1" id="KW-0732">Signal</keyword>